<dbReference type="EMBL" id="JAICCE010000025">
    <property type="protein sequence ID" value="KAG9259653.1"/>
    <property type="molecule type" value="Genomic_DNA"/>
</dbReference>
<sequence>MECRRLLWCFSFLVIGASSSAIQMLFNTEDLKNIEFGHEYPRHGLLLLHWFAGHVFNSETEDIQLDFNPERRDYGFRYYKPPQNVQNMALPQLDTSLDRVYYSVGSLGSEDIRTQLPPYVTQEFYNSNDNPRNDVDRIVVRVHKSNPTIADKVYVTESVKGGAGRFDLNKTYEISSKLLKQVQILQKPIDVLQALASGMFGQLDSNATLSDDPRLKLSKEELLNHLKHNEKRLKTIFEQPGVRWLLSLAGYDIDGRYEIHKQIWLCSTDESDRPGEPSSDPKTMCEGQNPVKIEVKSTSDGYAKLIWSGIPKNILQQEASIVLFSSDTASVLETFEILSGRESGSTGTFVALSNGLHPRLITYSFGTGHGFIGLHYSVIWRGMQFDAANRVIPTEISGYNASLQLYTVQGYACARLYIKKSFTDWKDVFQNSWVGFYTSEKDAVKNYQYYQWVTKFEEADDEDETKEYLIYQYQSSMSIGPGVQARFLFSRGTPGYFSRWYSPTVKARTVPWEKK</sequence>
<dbReference type="PANTHER" id="PTHR38706">
    <property type="entry name" value="SI:CH211-198C19.1-RELATED"/>
    <property type="match status" value="1"/>
</dbReference>
<dbReference type="PANTHER" id="PTHR38706:SF2">
    <property type="match status" value="1"/>
</dbReference>
<protein>
    <submittedName>
        <fullName evidence="2">Uncharacterized protein</fullName>
    </submittedName>
</protein>
<proteinExistence type="predicted"/>
<accession>A0A8T2KJX8</accession>
<feature type="chain" id="PRO_5035814783" evidence="1">
    <location>
        <begin position="22"/>
        <end position="515"/>
    </location>
</feature>
<name>A0A8T2KJX8_ASTMX</name>
<evidence type="ECO:0000313" key="2">
    <source>
        <dbReference type="EMBL" id="KAG9259653.1"/>
    </source>
</evidence>
<keyword evidence="1" id="KW-0732">Signal</keyword>
<evidence type="ECO:0000256" key="1">
    <source>
        <dbReference type="SAM" id="SignalP"/>
    </source>
</evidence>
<organism evidence="2 3">
    <name type="scientific">Astyanax mexicanus</name>
    <name type="common">Blind cave fish</name>
    <name type="synonym">Astyanax fasciatus mexicanus</name>
    <dbReference type="NCBI Taxonomy" id="7994"/>
    <lineage>
        <taxon>Eukaryota</taxon>
        <taxon>Metazoa</taxon>
        <taxon>Chordata</taxon>
        <taxon>Craniata</taxon>
        <taxon>Vertebrata</taxon>
        <taxon>Euteleostomi</taxon>
        <taxon>Actinopterygii</taxon>
        <taxon>Neopterygii</taxon>
        <taxon>Teleostei</taxon>
        <taxon>Ostariophysi</taxon>
        <taxon>Characiformes</taxon>
        <taxon>Characoidei</taxon>
        <taxon>Acestrorhamphidae</taxon>
        <taxon>Acestrorhamphinae</taxon>
        <taxon>Astyanax</taxon>
    </lineage>
</organism>
<gene>
    <name evidence="2" type="ORF">AMEX_G27162</name>
</gene>
<dbReference type="AlphaFoldDB" id="A0A8T2KJX8"/>
<evidence type="ECO:0000313" key="3">
    <source>
        <dbReference type="Proteomes" id="UP000752171"/>
    </source>
</evidence>
<dbReference type="Proteomes" id="UP000752171">
    <property type="component" value="Unassembled WGS sequence"/>
</dbReference>
<feature type="signal peptide" evidence="1">
    <location>
        <begin position="1"/>
        <end position="21"/>
    </location>
</feature>
<comment type="caution">
    <text evidence="2">The sequence shown here is derived from an EMBL/GenBank/DDBJ whole genome shotgun (WGS) entry which is preliminary data.</text>
</comment>
<reference evidence="2 3" key="1">
    <citation type="submission" date="2021-07" db="EMBL/GenBank/DDBJ databases">
        <authorList>
            <person name="Imarazene B."/>
            <person name="Zahm M."/>
            <person name="Klopp C."/>
            <person name="Cabau C."/>
            <person name="Beille S."/>
            <person name="Jouanno E."/>
            <person name="Castinel A."/>
            <person name="Lluch J."/>
            <person name="Gil L."/>
            <person name="Kuchtly C."/>
            <person name="Lopez Roques C."/>
            <person name="Donnadieu C."/>
            <person name="Parrinello H."/>
            <person name="Journot L."/>
            <person name="Du K."/>
            <person name="Schartl M."/>
            <person name="Retaux S."/>
            <person name="Guiguen Y."/>
        </authorList>
    </citation>
    <scope>NUCLEOTIDE SEQUENCE [LARGE SCALE GENOMIC DNA]</scope>
    <source>
        <strain evidence="2">Pach_M1</strain>
        <tissue evidence="2">Testis</tissue>
    </source>
</reference>